<dbReference type="InterPro" id="IPR027268">
    <property type="entry name" value="Peptidase_M4/M1_CTD_sf"/>
</dbReference>
<evidence type="ECO:0000313" key="2">
    <source>
        <dbReference type="EMBL" id="RXH72633.1"/>
    </source>
</evidence>
<accession>A0A498HUS1</accession>
<dbReference type="PANTHER" id="PTHR11533:SF174">
    <property type="entry name" value="PUROMYCIN-SENSITIVE AMINOPEPTIDASE-RELATED"/>
    <property type="match status" value="1"/>
</dbReference>
<dbReference type="GO" id="GO:0016020">
    <property type="term" value="C:membrane"/>
    <property type="evidence" value="ECO:0007669"/>
    <property type="project" value="TreeGrafter"/>
</dbReference>
<dbReference type="PANTHER" id="PTHR11533">
    <property type="entry name" value="PROTEASE M1 ZINC METALLOPROTEASE"/>
    <property type="match status" value="1"/>
</dbReference>
<organism evidence="2 3">
    <name type="scientific">Malus domestica</name>
    <name type="common">Apple</name>
    <name type="synonym">Pyrus malus</name>
    <dbReference type="NCBI Taxonomy" id="3750"/>
    <lineage>
        <taxon>Eukaryota</taxon>
        <taxon>Viridiplantae</taxon>
        <taxon>Streptophyta</taxon>
        <taxon>Embryophyta</taxon>
        <taxon>Tracheophyta</taxon>
        <taxon>Spermatophyta</taxon>
        <taxon>Magnoliopsida</taxon>
        <taxon>eudicotyledons</taxon>
        <taxon>Gunneridae</taxon>
        <taxon>Pentapetalae</taxon>
        <taxon>rosids</taxon>
        <taxon>fabids</taxon>
        <taxon>Rosales</taxon>
        <taxon>Rosaceae</taxon>
        <taxon>Amygdaloideae</taxon>
        <taxon>Maleae</taxon>
        <taxon>Malus</taxon>
    </lineage>
</organism>
<sequence length="195" mass="22498">MTKKFYSYFAVPYPLPKLDMVAIPDFFGAMENYGLVTYHETVATVVAHELAHQWFGNLVMMEWWTDLWLNKAFASWVSYLVIDILFPEWKIWTQFLRIEVSGGLKLDGLEQSHAIEVDINRASELHEIFDAICYDKGTSVVRMLQTYLSAKCFPVGLLEGSGEPVNKLMNSWTQQKGYPVISVEVKDQKLEFDQI</sequence>
<dbReference type="Gene3D" id="1.10.390.10">
    <property type="entry name" value="Neutral Protease Domain 2"/>
    <property type="match status" value="1"/>
</dbReference>
<dbReference type="Pfam" id="PF01433">
    <property type="entry name" value="Peptidase_M1"/>
    <property type="match status" value="1"/>
</dbReference>
<dbReference type="GO" id="GO:0005737">
    <property type="term" value="C:cytoplasm"/>
    <property type="evidence" value="ECO:0007669"/>
    <property type="project" value="TreeGrafter"/>
</dbReference>
<gene>
    <name evidence="2" type="ORF">DVH24_012317</name>
</gene>
<dbReference type="GO" id="GO:0043171">
    <property type="term" value="P:peptide catabolic process"/>
    <property type="evidence" value="ECO:0007669"/>
    <property type="project" value="TreeGrafter"/>
</dbReference>
<name>A0A498HUS1_MALDO</name>
<dbReference type="Proteomes" id="UP000290289">
    <property type="component" value="Chromosome 15"/>
</dbReference>
<proteinExistence type="predicted"/>
<keyword evidence="3" id="KW-1185">Reference proteome</keyword>
<dbReference type="GO" id="GO:0006508">
    <property type="term" value="P:proteolysis"/>
    <property type="evidence" value="ECO:0007669"/>
    <property type="project" value="TreeGrafter"/>
</dbReference>
<dbReference type="GO" id="GO:0042277">
    <property type="term" value="F:peptide binding"/>
    <property type="evidence" value="ECO:0007669"/>
    <property type="project" value="TreeGrafter"/>
</dbReference>
<comment type="caution">
    <text evidence="2">The sequence shown here is derived from an EMBL/GenBank/DDBJ whole genome shotgun (WGS) entry which is preliminary data.</text>
</comment>
<dbReference type="InterPro" id="IPR014782">
    <property type="entry name" value="Peptidase_M1_dom"/>
</dbReference>
<evidence type="ECO:0000313" key="3">
    <source>
        <dbReference type="Proteomes" id="UP000290289"/>
    </source>
</evidence>
<dbReference type="GO" id="GO:0008270">
    <property type="term" value="F:zinc ion binding"/>
    <property type="evidence" value="ECO:0007669"/>
    <property type="project" value="InterPro"/>
</dbReference>
<dbReference type="EMBL" id="RDQH01000341">
    <property type="protein sequence ID" value="RXH72633.1"/>
    <property type="molecule type" value="Genomic_DNA"/>
</dbReference>
<reference evidence="2 3" key="1">
    <citation type="submission" date="2018-10" db="EMBL/GenBank/DDBJ databases">
        <title>A high-quality apple genome assembly.</title>
        <authorList>
            <person name="Hu J."/>
        </authorList>
    </citation>
    <scope>NUCLEOTIDE SEQUENCE [LARGE SCALE GENOMIC DNA]</scope>
    <source>
        <strain evidence="3">cv. HFTH1</strain>
        <tissue evidence="2">Young leaf</tissue>
    </source>
</reference>
<dbReference type="GO" id="GO:0070006">
    <property type="term" value="F:metalloaminopeptidase activity"/>
    <property type="evidence" value="ECO:0007669"/>
    <property type="project" value="TreeGrafter"/>
</dbReference>
<dbReference type="InterPro" id="IPR050344">
    <property type="entry name" value="Peptidase_M1_aminopeptidases"/>
</dbReference>
<dbReference type="AlphaFoldDB" id="A0A498HUS1"/>
<protein>
    <recommendedName>
        <fullName evidence="1">Peptidase M1 membrane alanine aminopeptidase domain-containing protein</fullName>
    </recommendedName>
</protein>
<feature type="domain" description="Peptidase M1 membrane alanine aminopeptidase" evidence="1">
    <location>
        <begin position="5"/>
        <end position="157"/>
    </location>
</feature>
<dbReference type="STRING" id="3750.A0A498HUS1"/>
<evidence type="ECO:0000259" key="1">
    <source>
        <dbReference type="Pfam" id="PF01433"/>
    </source>
</evidence>
<dbReference type="SUPFAM" id="SSF55486">
    <property type="entry name" value="Metalloproteases ('zincins'), catalytic domain"/>
    <property type="match status" value="1"/>
</dbReference>
<dbReference type="GO" id="GO:0005615">
    <property type="term" value="C:extracellular space"/>
    <property type="evidence" value="ECO:0007669"/>
    <property type="project" value="TreeGrafter"/>
</dbReference>